<dbReference type="Proteomes" id="UP000182932">
    <property type="component" value="Unassembled WGS sequence"/>
</dbReference>
<dbReference type="GO" id="GO:0005737">
    <property type="term" value="C:cytoplasm"/>
    <property type="evidence" value="ECO:0007669"/>
    <property type="project" value="TreeGrafter"/>
</dbReference>
<accession>A0A975WDH8</accession>
<evidence type="ECO:0000313" key="2">
    <source>
        <dbReference type="EMBL" id="SEK01243.1"/>
    </source>
</evidence>
<gene>
    <name evidence="2" type="ORF">SAMN04487940_11853</name>
</gene>
<proteinExistence type="predicted"/>
<feature type="domain" description="Calcineurin-like phosphoesterase" evidence="1">
    <location>
        <begin position="28"/>
        <end position="205"/>
    </location>
</feature>
<dbReference type="GeneID" id="80820164"/>
<organism evidence="2 3">
    <name type="scientific">Marinovum algicola</name>
    <dbReference type="NCBI Taxonomy" id="42444"/>
    <lineage>
        <taxon>Bacteria</taxon>
        <taxon>Pseudomonadati</taxon>
        <taxon>Pseudomonadota</taxon>
        <taxon>Alphaproteobacteria</taxon>
        <taxon>Rhodobacterales</taxon>
        <taxon>Roseobacteraceae</taxon>
        <taxon>Marinovum</taxon>
    </lineage>
</organism>
<dbReference type="Gene3D" id="3.60.21.10">
    <property type="match status" value="1"/>
</dbReference>
<evidence type="ECO:0000313" key="3">
    <source>
        <dbReference type="Proteomes" id="UP000182932"/>
    </source>
</evidence>
<dbReference type="GO" id="GO:0110154">
    <property type="term" value="P:RNA decapping"/>
    <property type="evidence" value="ECO:0007669"/>
    <property type="project" value="TreeGrafter"/>
</dbReference>
<sequence length="244" mass="26416">MKLKTLLSAFRTPKPAAFDPIAPESGFYAMGDIHGRLDLLDRVLRGLPDDLPLICVGDYIDRGDDGAGVLRRLQASPDITCLRGNHEDMLLAFLDAPQDKGPRWIRNGGLQTLASFGVTGVTQTTAGIDLKIAADALRRAMGSELIDWMRLLPLMHETGNVTVVHAGADPAKPLDQQAHRTLTWGHPDFLTTPRRDGQWVLHGHTIVDAPSADQGRIAVDTGAYATGRLTVARVIPGEVSFEST</sequence>
<name>A0A975WDH8_9RHOB</name>
<dbReference type="PANTHER" id="PTHR42850">
    <property type="entry name" value="METALLOPHOSPHOESTERASE"/>
    <property type="match status" value="1"/>
</dbReference>
<protein>
    <submittedName>
        <fullName evidence="2">Serine/threonine protein phosphatase 1</fullName>
    </submittedName>
</protein>
<evidence type="ECO:0000259" key="1">
    <source>
        <dbReference type="Pfam" id="PF00149"/>
    </source>
</evidence>
<dbReference type="InterPro" id="IPR050126">
    <property type="entry name" value="Ap4A_hydrolase"/>
</dbReference>
<keyword evidence="3" id="KW-1185">Reference proteome</keyword>
<dbReference type="RefSeq" id="WP_074838373.1">
    <property type="nucleotide sequence ID" value="NZ_CBDCHI020000002.1"/>
</dbReference>
<dbReference type="AlphaFoldDB" id="A0A975WDH8"/>
<dbReference type="Pfam" id="PF00149">
    <property type="entry name" value="Metallophos"/>
    <property type="match status" value="1"/>
</dbReference>
<dbReference type="GO" id="GO:0016791">
    <property type="term" value="F:phosphatase activity"/>
    <property type="evidence" value="ECO:0007669"/>
    <property type="project" value="TreeGrafter"/>
</dbReference>
<dbReference type="SUPFAM" id="SSF56300">
    <property type="entry name" value="Metallo-dependent phosphatases"/>
    <property type="match status" value="1"/>
</dbReference>
<dbReference type="GO" id="GO:0008803">
    <property type="term" value="F:bis(5'-nucleosyl)-tetraphosphatase (symmetrical) activity"/>
    <property type="evidence" value="ECO:0007669"/>
    <property type="project" value="TreeGrafter"/>
</dbReference>
<reference evidence="2 3" key="1">
    <citation type="submission" date="2016-10" db="EMBL/GenBank/DDBJ databases">
        <authorList>
            <person name="Varghese N."/>
            <person name="Submissions S."/>
        </authorList>
    </citation>
    <scope>NUCLEOTIDE SEQUENCE [LARGE SCALE GENOMIC DNA]</scope>
    <source>
        <strain evidence="2 3">FF3</strain>
    </source>
</reference>
<dbReference type="PANTHER" id="PTHR42850:SF4">
    <property type="entry name" value="ZINC-DEPENDENT ENDOPOLYPHOSPHATASE"/>
    <property type="match status" value="1"/>
</dbReference>
<dbReference type="EMBL" id="FNYY01000018">
    <property type="protein sequence ID" value="SEK01243.1"/>
    <property type="molecule type" value="Genomic_DNA"/>
</dbReference>
<dbReference type="InterPro" id="IPR029052">
    <property type="entry name" value="Metallo-depent_PP-like"/>
</dbReference>
<dbReference type="InterPro" id="IPR004843">
    <property type="entry name" value="Calcineurin-like_PHP"/>
</dbReference>
<comment type="caution">
    <text evidence="2">The sequence shown here is derived from an EMBL/GenBank/DDBJ whole genome shotgun (WGS) entry which is preliminary data.</text>
</comment>